<reference evidence="2" key="1">
    <citation type="submission" date="2022-01" db="EMBL/GenBank/DDBJ databases">
        <title>Novel bile acid biosynthetic pathways are enriched in the microbiome of centenarians.</title>
        <authorList>
            <person name="Sato Y."/>
            <person name="Atarashi K."/>
            <person name="Plichta R.D."/>
            <person name="Arai Y."/>
            <person name="Sasajima S."/>
            <person name="Kearney M.S."/>
            <person name="Suda W."/>
            <person name="Takeshita K."/>
            <person name="Sasaki T."/>
            <person name="Okamoto S."/>
            <person name="Skelly N.A."/>
            <person name="Okamura Y."/>
            <person name="Vlamakis H."/>
            <person name="Li Y."/>
            <person name="Tanoue T."/>
            <person name="Takei H."/>
            <person name="Nittono H."/>
            <person name="Narushima S."/>
            <person name="Irie J."/>
            <person name="Itoh H."/>
            <person name="Moriya K."/>
            <person name="Sugiura Y."/>
            <person name="Suematsu M."/>
            <person name="Moritoki N."/>
            <person name="Shibata S."/>
            <person name="Littman R.D."/>
            <person name="Fischbach A.M."/>
            <person name="Uwamino Y."/>
            <person name="Inoue T."/>
            <person name="Honda A."/>
            <person name="Hattori M."/>
            <person name="Murai T."/>
            <person name="Xavier J.R."/>
            <person name="Hirose N."/>
            <person name="Honda K."/>
        </authorList>
    </citation>
    <scope>NUCLEOTIDE SEQUENCE</scope>
    <source>
        <strain evidence="2">CE91-St3</strain>
    </source>
</reference>
<protein>
    <submittedName>
        <fullName evidence="2">Uncharacterized protein</fullName>
    </submittedName>
</protein>
<keyword evidence="1" id="KW-0812">Transmembrane</keyword>
<organism evidence="2 3">
    <name type="scientific">Parabacteroides merdae</name>
    <dbReference type="NCBI Taxonomy" id="46503"/>
    <lineage>
        <taxon>Bacteria</taxon>
        <taxon>Pseudomonadati</taxon>
        <taxon>Bacteroidota</taxon>
        <taxon>Bacteroidia</taxon>
        <taxon>Bacteroidales</taxon>
        <taxon>Tannerellaceae</taxon>
        <taxon>Parabacteroides</taxon>
    </lineage>
</organism>
<comment type="caution">
    <text evidence="2">The sequence shown here is derived from an EMBL/GenBank/DDBJ whole genome shotgun (WGS) entry which is preliminary data.</text>
</comment>
<dbReference type="EMBL" id="BQNZ01000003">
    <property type="protein sequence ID" value="GKH73198.1"/>
    <property type="molecule type" value="Genomic_DNA"/>
</dbReference>
<dbReference type="AlphaFoldDB" id="A0AA37K8D1"/>
<proteinExistence type="predicted"/>
<feature type="transmembrane region" description="Helical" evidence="1">
    <location>
        <begin position="12"/>
        <end position="38"/>
    </location>
</feature>
<keyword evidence="1" id="KW-1133">Transmembrane helix</keyword>
<gene>
    <name evidence="2" type="ORF">CE91St3_30610</name>
</gene>
<dbReference type="Proteomes" id="UP001055114">
    <property type="component" value="Unassembled WGS sequence"/>
</dbReference>
<evidence type="ECO:0000313" key="3">
    <source>
        <dbReference type="Proteomes" id="UP001055114"/>
    </source>
</evidence>
<name>A0AA37K8D1_9BACT</name>
<keyword evidence="1" id="KW-0472">Membrane</keyword>
<accession>A0AA37K8D1</accession>
<sequence>MSPKTKTIILEILYFPFRVLLLCWLAITWIILFLDMILPTVKGSKAERDPYNEGRYRSYNRSAVRRLYYRRRFFKRKNPELFMD</sequence>
<dbReference type="RefSeq" id="WP_075967720.1">
    <property type="nucleotide sequence ID" value="NZ_BQNZ01000003.1"/>
</dbReference>
<evidence type="ECO:0000256" key="1">
    <source>
        <dbReference type="SAM" id="Phobius"/>
    </source>
</evidence>
<evidence type="ECO:0000313" key="2">
    <source>
        <dbReference type="EMBL" id="GKH73198.1"/>
    </source>
</evidence>